<name>A0AAD9K5Y7_9ANNE</name>
<comment type="catalytic activity">
    <reaction evidence="6">
        <text>a 1,2-diacyl-sn-glycero-3-phospho-(1D-myo-inositol-4,5-bisphosphate) + H2O = 1D-myo-inositol 1,4,5-trisphosphate + a 1,2-diacyl-sn-glycerol + H(+)</text>
        <dbReference type="Rhea" id="RHEA:33179"/>
        <dbReference type="ChEBI" id="CHEBI:15377"/>
        <dbReference type="ChEBI" id="CHEBI:15378"/>
        <dbReference type="ChEBI" id="CHEBI:17815"/>
        <dbReference type="ChEBI" id="CHEBI:58456"/>
        <dbReference type="ChEBI" id="CHEBI:203600"/>
        <dbReference type="EC" id="3.1.4.11"/>
    </reaction>
</comment>
<keyword evidence="5" id="KW-0807">Transducer</keyword>
<dbReference type="PROSITE" id="PS50004">
    <property type="entry name" value="C2"/>
    <property type="match status" value="1"/>
</dbReference>
<dbReference type="GO" id="GO:0005737">
    <property type="term" value="C:cytoplasm"/>
    <property type="evidence" value="ECO:0007669"/>
    <property type="project" value="TreeGrafter"/>
</dbReference>
<evidence type="ECO:0000256" key="3">
    <source>
        <dbReference type="ARBA" id="ARBA00022963"/>
    </source>
</evidence>
<dbReference type="InterPro" id="IPR014815">
    <property type="entry name" value="PLC-beta_C"/>
</dbReference>
<dbReference type="GO" id="GO:0004435">
    <property type="term" value="F:phosphatidylinositol-4,5-bisphosphate phospholipase C activity"/>
    <property type="evidence" value="ECO:0007669"/>
    <property type="project" value="UniProtKB-EC"/>
</dbReference>
<feature type="compositionally biased region" description="Low complexity" evidence="8">
    <location>
        <begin position="328"/>
        <end position="341"/>
    </location>
</feature>
<evidence type="ECO:0000313" key="11">
    <source>
        <dbReference type="EMBL" id="KAK2165020.1"/>
    </source>
</evidence>
<dbReference type="InterPro" id="IPR001711">
    <property type="entry name" value="PLipase_C_Pinositol-sp_Y"/>
</dbReference>
<dbReference type="EMBL" id="JAODUP010000056">
    <property type="protein sequence ID" value="KAK2165020.1"/>
    <property type="molecule type" value="Genomic_DNA"/>
</dbReference>
<dbReference type="EC" id="3.1.4.11" evidence="1 6"/>
<dbReference type="InterPro" id="IPR035892">
    <property type="entry name" value="C2_domain_sf"/>
</dbReference>
<gene>
    <name evidence="11" type="ORF">LSH36_56g06008</name>
</gene>
<evidence type="ECO:0000256" key="5">
    <source>
        <dbReference type="ARBA" id="ARBA00023224"/>
    </source>
</evidence>
<evidence type="ECO:0000256" key="8">
    <source>
        <dbReference type="SAM" id="MobiDB-lite"/>
    </source>
</evidence>
<evidence type="ECO:0000256" key="2">
    <source>
        <dbReference type="ARBA" id="ARBA00022801"/>
    </source>
</evidence>
<dbReference type="InterPro" id="IPR001192">
    <property type="entry name" value="PI-PLC_fam"/>
</dbReference>
<dbReference type="AlphaFoldDB" id="A0AAD9K5Y7"/>
<dbReference type="Gene3D" id="1.20.1230.10">
    <property type="entry name" value="Phospholipase C beta, distal C-terminal domain"/>
    <property type="match status" value="1"/>
</dbReference>
<reference evidence="11" key="1">
    <citation type="journal article" date="2023" name="Mol. Biol. Evol.">
        <title>Third-Generation Sequencing Reveals the Adaptive Role of the Epigenome in Three Deep-Sea Polychaetes.</title>
        <authorList>
            <person name="Perez M."/>
            <person name="Aroh O."/>
            <person name="Sun Y."/>
            <person name="Lan Y."/>
            <person name="Juniper S.K."/>
            <person name="Young C.R."/>
            <person name="Angers B."/>
            <person name="Qian P.Y."/>
        </authorList>
    </citation>
    <scope>NUCLEOTIDE SEQUENCE</scope>
    <source>
        <strain evidence="11">P08H-3</strain>
    </source>
</reference>
<accession>A0AAD9K5Y7</accession>
<keyword evidence="4 6" id="KW-0443">Lipid metabolism</keyword>
<keyword evidence="3 6" id="KW-0442">Lipid degradation</keyword>
<dbReference type="Gene3D" id="2.60.40.150">
    <property type="entry name" value="C2 domain"/>
    <property type="match status" value="1"/>
</dbReference>
<evidence type="ECO:0000313" key="12">
    <source>
        <dbReference type="Proteomes" id="UP001208570"/>
    </source>
</evidence>
<sequence length="684" mass="78178">FADRNRSYECISFVETQATALLKEFPVDFVNYNKRQLSRIYPKGTRVDSSNYMPQIFWNAGCQLVALNFQTLDLAMQLNLGIFEYNGRTGYILKPDFMRRKDRQFDPFAESTVDGIVAGTVEVKVVSGQFLSDKKIGTFVEVDMYGLPADTVRKKFKTKTLPGNGINPFYDEEPFVFRKVVLPNLATLRIAVYDENNKLLGHRALPVEGLRPGYRHICLRNELNQPQGIATLFVHITVRDYIPDAFADFAEALSNPIAYQSQLEKHSQQLAVLEEDFDVQDEDTSEPEQLKEGITPLSRSKNLSVGSRQSQGVESPVNLSRVGSLSRTSGGTKSSSVPSSPLHAVNYPMANVGPENGAVKLPVPKIDLLQTTQLKDPDLLLTVNIDTLKQHKQYLKLAAKRDKELELLCKKHDKIRMNQQEAHDHQEEKLLVSYVKSKSSAQKECRKSVRKVSRRGGSTDEVTNKSEQQIASLVSEQEVKLMELRQSHTNTMIMLCREQYQQELDVKLRYVPLLYGTLQQLHASSRSQQLHRLDDIHNKEVNELKKKLELQTREEMKNLAKKHKEKNELARVKREANQKLINLAVQERQKLRDILEKRKADVELIYNSLDQEIKDERSKVEKMLQEEFQERCTKMEENYHSKLLAASSHSSSNPMLNTVTNIETESTSGLKTDFINDTSFDTRL</sequence>
<dbReference type="InterPro" id="IPR017946">
    <property type="entry name" value="PLC-like_Pdiesterase_TIM-brl"/>
</dbReference>
<dbReference type="PRINTS" id="PR00390">
    <property type="entry name" value="PHPHLIPASEC"/>
</dbReference>
<evidence type="ECO:0000259" key="10">
    <source>
        <dbReference type="PROSITE" id="PS50008"/>
    </source>
</evidence>
<evidence type="ECO:0000256" key="1">
    <source>
        <dbReference type="ARBA" id="ARBA00012368"/>
    </source>
</evidence>
<feature type="domain" description="PI-PLC Y-box" evidence="10">
    <location>
        <begin position="3"/>
        <end position="99"/>
    </location>
</feature>
<keyword evidence="2 6" id="KW-0378">Hydrolase</keyword>
<protein>
    <recommendedName>
        <fullName evidence="1 6">Phosphoinositide phospholipase C</fullName>
        <ecNumber evidence="1 6">3.1.4.11</ecNumber>
    </recommendedName>
</protein>
<keyword evidence="12" id="KW-1185">Reference proteome</keyword>
<feature type="domain" description="C2" evidence="9">
    <location>
        <begin position="99"/>
        <end position="227"/>
    </location>
</feature>
<keyword evidence="7" id="KW-0175">Coiled coil</keyword>
<dbReference type="PANTHER" id="PTHR10336">
    <property type="entry name" value="PHOSPHOINOSITIDE-SPECIFIC PHOSPHOLIPASE C FAMILY PROTEIN"/>
    <property type="match status" value="1"/>
</dbReference>
<evidence type="ECO:0000256" key="4">
    <source>
        <dbReference type="ARBA" id="ARBA00023098"/>
    </source>
</evidence>
<dbReference type="PANTHER" id="PTHR10336:SF149">
    <property type="entry name" value="1-PHOSPHATIDYLINOSITOL 4,5-BISPHOSPHATE PHOSPHODIESTERASE CLASSES I AND II"/>
    <property type="match status" value="1"/>
</dbReference>
<proteinExistence type="predicted"/>
<dbReference type="InterPro" id="IPR042531">
    <property type="entry name" value="PLC-beta_C_sf"/>
</dbReference>
<dbReference type="SUPFAM" id="SSF49562">
    <property type="entry name" value="C2 domain (Calcium/lipid-binding domain, CaLB)"/>
    <property type="match status" value="1"/>
</dbReference>
<dbReference type="GO" id="GO:0046488">
    <property type="term" value="P:phosphatidylinositol metabolic process"/>
    <property type="evidence" value="ECO:0007669"/>
    <property type="project" value="TreeGrafter"/>
</dbReference>
<feature type="region of interest" description="Disordered" evidence="8">
    <location>
        <begin position="278"/>
        <end position="341"/>
    </location>
</feature>
<dbReference type="CDD" id="cd00275">
    <property type="entry name" value="C2_PLC_like"/>
    <property type="match status" value="1"/>
</dbReference>
<dbReference type="GO" id="GO:0048015">
    <property type="term" value="P:phosphatidylinositol-mediated signaling"/>
    <property type="evidence" value="ECO:0007669"/>
    <property type="project" value="TreeGrafter"/>
</dbReference>
<evidence type="ECO:0000256" key="6">
    <source>
        <dbReference type="RuleBase" id="RU361133"/>
    </source>
</evidence>
<dbReference type="GO" id="GO:0051209">
    <property type="term" value="P:release of sequestered calcium ion into cytosol"/>
    <property type="evidence" value="ECO:0007669"/>
    <property type="project" value="TreeGrafter"/>
</dbReference>
<dbReference type="Pfam" id="PF08703">
    <property type="entry name" value="PLC-beta_C"/>
    <property type="match status" value="1"/>
</dbReference>
<dbReference type="GO" id="GO:0007186">
    <property type="term" value="P:G protein-coupled receptor signaling pathway"/>
    <property type="evidence" value="ECO:0007669"/>
    <property type="project" value="TreeGrafter"/>
</dbReference>
<dbReference type="InterPro" id="IPR000008">
    <property type="entry name" value="C2_dom"/>
</dbReference>
<comment type="caution">
    <text evidence="11">The sequence shown here is derived from an EMBL/GenBank/DDBJ whole genome shotgun (WGS) entry which is preliminary data.</text>
</comment>
<dbReference type="SUPFAM" id="SSF51695">
    <property type="entry name" value="PLC-like phosphodiesterases"/>
    <property type="match status" value="1"/>
</dbReference>
<feature type="non-terminal residue" evidence="11">
    <location>
        <position position="684"/>
    </location>
</feature>
<dbReference type="SMART" id="SM00239">
    <property type="entry name" value="C2"/>
    <property type="match status" value="1"/>
</dbReference>
<dbReference type="SMART" id="SM00149">
    <property type="entry name" value="PLCYc"/>
    <property type="match status" value="1"/>
</dbReference>
<evidence type="ECO:0000256" key="7">
    <source>
        <dbReference type="SAM" id="Coils"/>
    </source>
</evidence>
<dbReference type="Proteomes" id="UP001208570">
    <property type="component" value="Unassembled WGS sequence"/>
</dbReference>
<dbReference type="GO" id="GO:0016042">
    <property type="term" value="P:lipid catabolic process"/>
    <property type="evidence" value="ECO:0007669"/>
    <property type="project" value="UniProtKB-KW"/>
</dbReference>
<organism evidence="11 12">
    <name type="scientific">Paralvinella palmiformis</name>
    <dbReference type="NCBI Taxonomy" id="53620"/>
    <lineage>
        <taxon>Eukaryota</taxon>
        <taxon>Metazoa</taxon>
        <taxon>Spiralia</taxon>
        <taxon>Lophotrochozoa</taxon>
        <taxon>Annelida</taxon>
        <taxon>Polychaeta</taxon>
        <taxon>Sedentaria</taxon>
        <taxon>Canalipalpata</taxon>
        <taxon>Terebellida</taxon>
        <taxon>Terebelliformia</taxon>
        <taxon>Alvinellidae</taxon>
        <taxon>Paralvinella</taxon>
    </lineage>
</organism>
<dbReference type="FunFam" id="2.60.40.150:FF:000008">
    <property type="entry name" value="1-phosphatidylinositol 4,5-bisphosphate phosphodiesterase"/>
    <property type="match status" value="1"/>
</dbReference>
<dbReference type="PROSITE" id="PS50008">
    <property type="entry name" value="PIPLC_Y_DOMAIN"/>
    <property type="match status" value="1"/>
</dbReference>
<evidence type="ECO:0000259" key="9">
    <source>
        <dbReference type="PROSITE" id="PS50004"/>
    </source>
</evidence>
<feature type="coiled-coil region" evidence="7">
    <location>
        <begin position="538"/>
        <end position="626"/>
    </location>
</feature>
<dbReference type="Pfam" id="PF00387">
    <property type="entry name" value="PI-PLC-Y"/>
    <property type="match status" value="1"/>
</dbReference>
<dbReference type="Gene3D" id="3.20.20.190">
    <property type="entry name" value="Phosphatidylinositol (PI) phosphodiesterase"/>
    <property type="match status" value="1"/>
</dbReference>
<dbReference type="SUPFAM" id="SSF69989">
    <property type="entry name" value="C-terminal domain of PLC-beta"/>
    <property type="match status" value="1"/>
</dbReference>
<feature type="compositionally biased region" description="Polar residues" evidence="8">
    <location>
        <begin position="297"/>
        <end position="327"/>
    </location>
</feature>
<dbReference type="GO" id="GO:0005509">
    <property type="term" value="F:calcium ion binding"/>
    <property type="evidence" value="ECO:0007669"/>
    <property type="project" value="InterPro"/>
</dbReference>